<comment type="caution">
    <text evidence="3">The sequence shown here is derived from an EMBL/GenBank/DDBJ whole genome shotgun (WGS) entry which is preliminary data.</text>
</comment>
<dbReference type="Pfam" id="PF00651">
    <property type="entry name" value="BTB"/>
    <property type="match status" value="1"/>
</dbReference>
<feature type="domain" description="BTB" evidence="2">
    <location>
        <begin position="837"/>
        <end position="898"/>
    </location>
</feature>
<dbReference type="SUPFAM" id="SSF48371">
    <property type="entry name" value="ARM repeat"/>
    <property type="match status" value="1"/>
</dbReference>
<keyword evidence="4" id="KW-1185">Reference proteome</keyword>
<feature type="region of interest" description="Disordered" evidence="1">
    <location>
        <begin position="466"/>
        <end position="489"/>
    </location>
</feature>
<gene>
    <name evidence="3" type="ORF">LNINA_LOCUS10320</name>
</gene>
<dbReference type="Gene3D" id="3.30.710.10">
    <property type="entry name" value="Potassium Channel Kv1.1, Chain A"/>
    <property type="match status" value="1"/>
</dbReference>
<dbReference type="EMBL" id="CAVLEF010000122">
    <property type="protein sequence ID" value="CAK1551154.1"/>
    <property type="molecule type" value="Genomic_DNA"/>
</dbReference>
<proteinExistence type="predicted"/>
<evidence type="ECO:0000313" key="3">
    <source>
        <dbReference type="EMBL" id="CAK1551154.1"/>
    </source>
</evidence>
<dbReference type="CDD" id="cd18186">
    <property type="entry name" value="BTB_POZ_ZBTB_KLHL-like"/>
    <property type="match status" value="1"/>
</dbReference>
<dbReference type="Proteomes" id="UP001497472">
    <property type="component" value="Unassembled WGS sequence"/>
</dbReference>
<protein>
    <recommendedName>
        <fullName evidence="2">BTB domain-containing protein</fullName>
    </recommendedName>
</protein>
<dbReference type="InterPro" id="IPR011333">
    <property type="entry name" value="SKP1/BTB/POZ_sf"/>
</dbReference>
<evidence type="ECO:0000259" key="2">
    <source>
        <dbReference type="PROSITE" id="PS50097"/>
    </source>
</evidence>
<accession>A0AAV1JR40</accession>
<feature type="region of interest" description="Disordered" evidence="1">
    <location>
        <begin position="503"/>
        <end position="578"/>
    </location>
</feature>
<dbReference type="InterPro" id="IPR000225">
    <property type="entry name" value="Armadillo"/>
</dbReference>
<dbReference type="AlphaFoldDB" id="A0AAV1JR40"/>
<reference evidence="3 4" key="1">
    <citation type="submission" date="2023-11" db="EMBL/GenBank/DDBJ databases">
        <authorList>
            <person name="Okamura Y."/>
        </authorList>
    </citation>
    <scope>NUCLEOTIDE SEQUENCE [LARGE SCALE GENOMIC DNA]</scope>
</reference>
<dbReference type="InterPro" id="IPR011989">
    <property type="entry name" value="ARM-like"/>
</dbReference>
<evidence type="ECO:0000313" key="4">
    <source>
        <dbReference type="Proteomes" id="UP001497472"/>
    </source>
</evidence>
<dbReference type="GO" id="GO:0009653">
    <property type="term" value="P:anatomical structure morphogenesis"/>
    <property type="evidence" value="ECO:0007669"/>
    <property type="project" value="TreeGrafter"/>
</dbReference>
<dbReference type="PROSITE" id="PS50097">
    <property type="entry name" value="BTB"/>
    <property type="match status" value="1"/>
</dbReference>
<dbReference type="SMART" id="SM00225">
    <property type="entry name" value="BTB"/>
    <property type="match status" value="1"/>
</dbReference>
<organism evidence="3 4">
    <name type="scientific">Leptosia nina</name>
    <dbReference type="NCBI Taxonomy" id="320188"/>
    <lineage>
        <taxon>Eukaryota</taxon>
        <taxon>Metazoa</taxon>
        <taxon>Ecdysozoa</taxon>
        <taxon>Arthropoda</taxon>
        <taxon>Hexapoda</taxon>
        <taxon>Insecta</taxon>
        <taxon>Pterygota</taxon>
        <taxon>Neoptera</taxon>
        <taxon>Endopterygota</taxon>
        <taxon>Lepidoptera</taxon>
        <taxon>Glossata</taxon>
        <taxon>Ditrysia</taxon>
        <taxon>Papilionoidea</taxon>
        <taxon>Pieridae</taxon>
        <taxon>Pierinae</taxon>
        <taxon>Leptosia</taxon>
    </lineage>
</organism>
<dbReference type="InterPro" id="IPR055445">
    <property type="entry name" value="ARM_ARMC5"/>
</dbReference>
<dbReference type="SUPFAM" id="SSF54695">
    <property type="entry name" value="POZ domain"/>
    <property type="match status" value="1"/>
</dbReference>
<dbReference type="InterPro" id="IPR016024">
    <property type="entry name" value="ARM-type_fold"/>
</dbReference>
<evidence type="ECO:0000256" key="1">
    <source>
        <dbReference type="SAM" id="MobiDB-lite"/>
    </source>
</evidence>
<dbReference type="Gene3D" id="1.25.10.10">
    <property type="entry name" value="Leucine-rich Repeat Variant"/>
    <property type="match status" value="1"/>
</dbReference>
<sequence>MEKDYIKSTVEGLKCSSSSRIQDSLMKIRLSIITSEKGIKAFRECGGLEYLLPHLRKPNERILDLTLSILGNVCLDEKCRLAVGKLNTFGPLVSILNTVSKDSILGRTCKLIGNLAQTKTNAEGLYNRGVISALVSLIEGRTKSTSNPTLMMAVRAIRQLWTITDKRDEMLSMSVVRCIAILLTTECESIGLIKSTTLDRIIIEPSKSQEELIVGILKCLGHFTTYSTSKCAKQLQGDGRGYQCLVALTKTNEILALKCLMNLCYLSACRPLLGTAGLVECLVNILQRHAEVKCWPDGAAKALAQLSGESVNRSRLRHCGGLPLLVAAARVNSHAMHALVQYVFDNRAFQILIDEGLITLLTDKLSNYVKTMEVEHNLLSEGKFAKKTEKNAENEKGDQLGIDIQENLAAETEDDLKVVIERDNMLIGLVDAIGSDKSDSDVDATDSVSLFKQECLKRAFTNERNTKKKSMVNKHWQPESPELLSPYSDGNWSGLSPEYNSKRSAWDWSPASSSTDGSSTSPYRNDSYPWSPSSSSGPASPLSIEENSSDSEVSGRYSPVCSDSEDEGSKPKKSAVDPAQVAHELEELIMEDEESSSEWPNEENEELSNITKPSGVMCILVILYRVSFGIPMQANNNEEVSPNLELLAGSKCMNALLDYVEKCRRPTGRAARIINRVLTNSLCLISLLKHKLPVRIHNMSVKTEHPPTDCRQCKQLLRLGAKFLEHLTVVAESSHGIGEISYHLLKGSEDVKQTLALTLPYLIRSEKILKKYFVDCEALNLPFSMISDSIDNIELCVPALIKLVAQVQIKDPKIVESRYASYVPIHYESITLDFSQDDIVTFVLDDNSTVKASRNFLCQHSDVFKVMLTGSFKESSEKYIRLKTVSQPALECLFTLLYCYFKDSKCDAIKTFPLSENLDTNLEVLLLADRFLFDRIKTLLSSAIIQFQFTPDTVVKIYVWSLGDGVGYLCVEAVAYLLTGEMSEESRLKAFKNIVELDYKEQWLEDVRTMILRQLLVKWKM</sequence>
<dbReference type="PANTHER" id="PTHR23312:SF8">
    <property type="entry name" value="ARMADILLO REPEAT-CONTAINING PROTEIN 5"/>
    <property type="match status" value="1"/>
</dbReference>
<dbReference type="SMART" id="SM00185">
    <property type="entry name" value="ARM"/>
    <property type="match status" value="4"/>
</dbReference>
<dbReference type="InterPro" id="IPR000210">
    <property type="entry name" value="BTB/POZ_dom"/>
</dbReference>
<feature type="compositionally biased region" description="Low complexity" evidence="1">
    <location>
        <begin position="509"/>
        <end position="543"/>
    </location>
</feature>
<dbReference type="GO" id="GO:0005829">
    <property type="term" value="C:cytosol"/>
    <property type="evidence" value="ECO:0007669"/>
    <property type="project" value="TreeGrafter"/>
</dbReference>
<name>A0AAV1JR40_9NEOP</name>
<dbReference type="PANTHER" id="PTHR23312">
    <property type="entry name" value="ARMC5 ARMADILLO REPEAT-CONTAINING -RELATED"/>
    <property type="match status" value="1"/>
</dbReference>
<dbReference type="Pfam" id="PF24768">
    <property type="entry name" value="ARM_ARMC5"/>
    <property type="match status" value="1"/>
</dbReference>